<dbReference type="SUPFAM" id="SSF52540">
    <property type="entry name" value="P-loop containing nucleoside triphosphate hydrolases"/>
    <property type="match status" value="1"/>
</dbReference>
<evidence type="ECO:0000256" key="1">
    <source>
        <dbReference type="SAM" id="MobiDB-lite"/>
    </source>
</evidence>
<keyword evidence="4" id="KW-1185">Reference proteome</keyword>
<reference evidence="3" key="1">
    <citation type="submission" date="2020-10" db="EMBL/GenBank/DDBJ databases">
        <title>Taxonomic study of unclassified bacteria belonging to the class Ktedonobacteria.</title>
        <authorList>
            <person name="Yabe S."/>
            <person name="Wang C.M."/>
            <person name="Zheng Y."/>
            <person name="Sakai Y."/>
            <person name="Cavaletti L."/>
            <person name="Monciardini P."/>
            <person name="Donadio S."/>
        </authorList>
    </citation>
    <scope>NUCLEOTIDE SEQUENCE</scope>
    <source>
        <strain evidence="3">ID150040</strain>
    </source>
</reference>
<dbReference type="PANTHER" id="PTHR30153:SF2">
    <property type="entry name" value="REPLICATIVE DNA HELICASE"/>
    <property type="match status" value="1"/>
</dbReference>
<accession>A0A8J3IS62</accession>
<dbReference type="GO" id="GO:0005829">
    <property type="term" value="C:cytosol"/>
    <property type="evidence" value="ECO:0007669"/>
    <property type="project" value="TreeGrafter"/>
</dbReference>
<evidence type="ECO:0000313" key="3">
    <source>
        <dbReference type="EMBL" id="GHO97520.1"/>
    </source>
</evidence>
<dbReference type="AlphaFoldDB" id="A0A8J3IS62"/>
<dbReference type="GO" id="GO:0006260">
    <property type="term" value="P:DNA replication"/>
    <property type="evidence" value="ECO:0007669"/>
    <property type="project" value="InterPro"/>
</dbReference>
<dbReference type="InterPro" id="IPR027417">
    <property type="entry name" value="P-loop_NTPase"/>
</dbReference>
<sequence>MRYQKRIGIFSLEMSAEQLGERLLAIETGINLQRLSTGDIEDDEWEQVIAGLGRISALPIRLDGTSVMSPIQMRSRARKWMVEYDLDMIVIDYLQLMQESGAGNRKQANCVQIIDEISRNLKLLARELNIPILVLAQLSRALEQRMSKVPQLSDLRELGAIEQNADIVIFIYREEVYNSETERKGFADLIVAKHRNGPTGQVVLKFDAHTTRFLDPDPLIPSVTPVSLTPEGEINPENLEPDEE</sequence>
<comment type="caution">
    <text evidence="3">The sequence shown here is derived from an EMBL/GenBank/DDBJ whole genome shotgun (WGS) entry which is preliminary data.</text>
</comment>
<dbReference type="InterPro" id="IPR007694">
    <property type="entry name" value="DNA_helicase_DnaB-like_C"/>
</dbReference>
<feature type="domain" description="SF4 helicase" evidence="2">
    <location>
        <begin position="1"/>
        <end position="220"/>
    </location>
</feature>
<protein>
    <recommendedName>
        <fullName evidence="2">SF4 helicase domain-containing protein</fullName>
    </recommendedName>
</protein>
<dbReference type="Proteomes" id="UP000597444">
    <property type="component" value="Unassembled WGS sequence"/>
</dbReference>
<dbReference type="GO" id="GO:0005524">
    <property type="term" value="F:ATP binding"/>
    <property type="evidence" value="ECO:0007669"/>
    <property type="project" value="InterPro"/>
</dbReference>
<dbReference type="GO" id="GO:0003678">
    <property type="term" value="F:DNA helicase activity"/>
    <property type="evidence" value="ECO:0007669"/>
    <property type="project" value="InterPro"/>
</dbReference>
<feature type="region of interest" description="Disordered" evidence="1">
    <location>
        <begin position="223"/>
        <end position="244"/>
    </location>
</feature>
<dbReference type="PANTHER" id="PTHR30153">
    <property type="entry name" value="REPLICATIVE DNA HELICASE DNAB"/>
    <property type="match status" value="1"/>
</dbReference>
<dbReference type="EMBL" id="BNJK01000001">
    <property type="protein sequence ID" value="GHO97520.1"/>
    <property type="molecule type" value="Genomic_DNA"/>
</dbReference>
<dbReference type="PROSITE" id="PS51199">
    <property type="entry name" value="SF4_HELICASE"/>
    <property type="match status" value="1"/>
</dbReference>
<proteinExistence type="predicted"/>
<name>A0A8J3IS62_9CHLR</name>
<gene>
    <name evidence="3" type="ORF">KSF_075680</name>
</gene>
<dbReference type="CDD" id="cd00984">
    <property type="entry name" value="DnaB_C"/>
    <property type="match status" value="1"/>
</dbReference>
<organism evidence="3 4">
    <name type="scientific">Reticulibacter mediterranei</name>
    <dbReference type="NCBI Taxonomy" id="2778369"/>
    <lineage>
        <taxon>Bacteria</taxon>
        <taxon>Bacillati</taxon>
        <taxon>Chloroflexota</taxon>
        <taxon>Ktedonobacteria</taxon>
        <taxon>Ktedonobacterales</taxon>
        <taxon>Reticulibacteraceae</taxon>
        <taxon>Reticulibacter</taxon>
    </lineage>
</organism>
<dbReference type="Pfam" id="PF03796">
    <property type="entry name" value="DnaB_C"/>
    <property type="match status" value="1"/>
</dbReference>
<evidence type="ECO:0000313" key="4">
    <source>
        <dbReference type="Proteomes" id="UP000597444"/>
    </source>
</evidence>
<evidence type="ECO:0000259" key="2">
    <source>
        <dbReference type="PROSITE" id="PS51199"/>
    </source>
</evidence>
<dbReference type="Gene3D" id="3.40.50.300">
    <property type="entry name" value="P-loop containing nucleotide triphosphate hydrolases"/>
    <property type="match status" value="1"/>
</dbReference>